<proteinExistence type="predicted"/>
<dbReference type="Proteomes" id="UP000004095">
    <property type="component" value="Unassembled WGS sequence"/>
</dbReference>
<accession>A1ZVZ6</accession>
<protein>
    <submittedName>
        <fullName evidence="1">Uncharacterized protein</fullName>
    </submittedName>
</protein>
<sequence>MDLHLAQQILSISSLLLRWTFAKTQTMKNFPTESRKQPLLSTKVGLGLHLANKCPTFHHRF</sequence>
<evidence type="ECO:0000313" key="2">
    <source>
        <dbReference type="Proteomes" id="UP000004095"/>
    </source>
</evidence>
<evidence type="ECO:0000313" key="1">
    <source>
        <dbReference type="EMBL" id="EAY25478.1"/>
    </source>
</evidence>
<comment type="caution">
    <text evidence="1">The sequence shown here is derived from an EMBL/GenBank/DDBJ whole genome shotgun (WGS) entry which is preliminary data.</text>
</comment>
<name>A1ZVZ6_MICM2</name>
<gene>
    <name evidence="1" type="ORF">M23134_00832</name>
</gene>
<organism evidence="1 2">
    <name type="scientific">Microscilla marina ATCC 23134</name>
    <dbReference type="NCBI Taxonomy" id="313606"/>
    <lineage>
        <taxon>Bacteria</taxon>
        <taxon>Pseudomonadati</taxon>
        <taxon>Bacteroidota</taxon>
        <taxon>Cytophagia</taxon>
        <taxon>Cytophagales</taxon>
        <taxon>Microscillaceae</taxon>
        <taxon>Microscilla</taxon>
    </lineage>
</organism>
<keyword evidence="2" id="KW-1185">Reference proteome</keyword>
<reference evidence="1 2" key="1">
    <citation type="submission" date="2007-01" db="EMBL/GenBank/DDBJ databases">
        <authorList>
            <person name="Haygood M."/>
            <person name="Podell S."/>
            <person name="Anderson C."/>
            <person name="Hopkinson B."/>
            <person name="Roe K."/>
            <person name="Barbeau K."/>
            <person name="Gaasterland T."/>
            <person name="Ferriera S."/>
            <person name="Johnson J."/>
            <person name="Kravitz S."/>
            <person name="Beeson K."/>
            <person name="Sutton G."/>
            <person name="Rogers Y.-H."/>
            <person name="Friedman R."/>
            <person name="Frazier M."/>
            <person name="Venter J.C."/>
        </authorList>
    </citation>
    <scope>NUCLEOTIDE SEQUENCE [LARGE SCALE GENOMIC DNA]</scope>
    <source>
        <strain evidence="1 2">ATCC 23134</strain>
    </source>
</reference>
<dbReference type="AlphaFoldDB" id="A1ZVZ6"/>
<dbReference type="EMBL" id="AAWS01000048">
    <property type="protein sequence ID" value="EAY25478.1"/>
    <property type="molecule type" value="Genomic_DNA"/>
</dbReference>